<dbReference type="Gene3D" id="3.40.50.1440">
    <property type="entry name" value="Tubulin/FtsZ, GTPase domain"/>
    <property type="match status" value="1"/>
</dbReference>
<name>A0A4Y4C661_9CORY</name>
<dbReference type="EMBL" id="BJNT01000017">
    <property type="protein sequence ID" value="GEC86884.1"/>
    <property type="molecule type" value="Genomic_DNA"/>
</dbReference>
<evidence type="ECO:0000313" key="1">
    <source>
        <dbReference type="EMBL" id="GEC86884.1"/>
    </source>
</evidence>
<dbReference type="AlphaFoldDB" id="A0A4Y4C661"/>
<reference evidence="1 2" key="1">
    <citation type="submission" date="2019-06" db="EMBL/GenBank/DDBJ databases">
        <title>Whole genome shotgun sequence of Corynebacterium variabile NBRC 15286.</title>
        <authorList>
            <person name="Hosoyama A."/>
            <person name="Uohara A."/>
            <person name="Ohji S."/>
            <person name="Ichikawa N."/>
        </authorList>
    </citation>
    <scope>NUCLEOTIDE SEQUENCE [LARGE SCALE GENOMIC DNA]</scope>
    <source>
        <strain evidence="1 2">NBRC 15286</strain>
    </source>
</reference>
<comment type="caution">
    <text evidence="1">The sequence shown here is derived from an EMBL/GenBank/DDBJ whole genome shotgun (WGS) entry which is preliminary data.</text>
</comment>
<organism evidence="1 2">
    <name type="scientific">Corynebacterium variabile</name>
    <dbReference type="NCBI Taxonomy" id="1727"/>
    <lineage>
        <taxon>Bacteria</taxon>
        <taxon>Bacillati</taxon>
        <taxon>Actinomycetota</taxon>
        <taxon>Actinomycetes</taxon>
        <taxon>Mycobacteriales</taxon>
        <taxon>Corynebacteriaceae</taxon>
        <taxon>Corynebacterium</taxon>
    </lineage>
</organism>
<gene>
    <name evidence="1" type="ORF">CVA01_21980</name>
</gene>
<evidence type="ECO:0000313" key="2">
    <source>
        <dbReference type="Proteomes" id="UP000319986"/>
    </source>
</evidence>
<proteinExistence type="predicted"/>
<sequence length="1203" mass="131254">MKKFLVVGCGGSGAKTQAYMIDQLKAYLRGIDPTITSLPKAWQFVSIDVPVAPEKGPDGLSNVQANGGRYVGIGSKTQYRTFDAGLSTTLGTRGALGEIATWAPRRPESINTPVHAGAGQYRGLGRMLTLQSITRIRDELRSAMDVLQESGTIDELNNLNFRVTGRASENEAEPLPVIFVISSMAGGAGASMFLDVCRILSTIPNASPENTGVFMFTPEVFETLPADSMVGAWPNALAMFGEAVATQTGAATDSDAALFEALGINATSSSNTFARLFPVGGRMGATGARFGDGSPNTIYRGLGRALAAMVSSEKSADSFVSYSLANSGGLAANRDYLGWADPDQVRWDALPWGSMGYAQLSMGRDRYAEYSAQRMARTSFDRILHGHLDPQSKDTGEEQLQKQLNDRYPEVLGKIGLTGIQSIDQSSIGQWIGWALQSAADPAVGTACGLLRQRLPSAADGQKAGDWSATVRVRLTDAAAEAEIRAQLDDTAYAAVRDFADRFCDMVTAVCEEYLASVSLPFVEKVVDKLAGNIRQNLISPMAALADSARSMRFTTVPTTVDSQLEQFAGNGAVTNSGQTLTSLVEKYRPQFHQFFCVRVADYLAPVLEDFLNDALGRLSRELRDAHADLEHSARAKSVSLNLADTATDDPVAWPKDRDETVNDRFRGSANEILITDVDQFPRDYVTHLVQDVQVEHPEVMDARAAAHFAARDITLGRWQSSGSAVCPNDTLAPAARLVGNRAGWVSTHLSSGRGSGDDREPRPGAFSAKIHPAQLLERSRMWIRRPEYHFSRFIDTDLRSYMTQDETTNDSTFDVRVQRLRSAFSRAIDQARPLAAVDNEMVRLVHNKSMEYHFNFSEIPLKGKAASDVLDSVLNQKTGLDDSTGKSFDDALTQSDKVRHIDVFGSYPNYSPVVFSSLFPAIAKDRDSRPNFDGYWNLRRSRPVAATVPLTQAERQAMVAGWLIGTFTGRIYIQDEGSPEARVHIWDDTAREWVAFPHPLLTPPQEMRAKIDWMPAVIESVLIAYADIQERDARGQLGGSLRPYRLLRELYDNHPESPTRGATDHPAAARIADFLTSGERPGQDPVGAGIRDRHALFQAQLDHAAKNATYFLPGRAGLPGFRAQDETLSRVTSRAVASEMPLYRDLAADVDVMTRDLRDRLAAALHLAEHPVTDLFSGANAAAPQPAAPDTPVMPDFGSDLF</sequence>
<accession>A0A4Y4C661</accession>
<dbReference type="Pfam" id="PF13809">
    <property type="entry name" value="Tubulin_2"/>
    <property type="match status" value="1"/>
</dbReference>
<dbReference type="InterPro" id="IPR025904">
    <property type="entry name" value="Tubulin-like"/>
</dbReference>
<dbReference type="RefSeq" id="WP_141330702.1">
    <property type="nucleotide sequence ID" value="NZ_BJNT01000017.1"/>
</dbReference>
<dbReference type="Proteomes" id="UP000319986">
    <property type="component" value="Unassembled WGS sequence"/>
</dbReference>
<protein>
    <recommendedName>
        <fullName evidence="3">Tubulin like</fullName>
    </recommendedName>
</protein>
<dbReference type="GeneID" id="82888312"/>
<evidence type="ECO:0008006" key="3">
    <source>
        <dbReference type="Google" id="ProtNLM"/>
    </source>
</evidence>
<dbReference type="InterPro" id="IPR036525">
    <property type="entry name" value="Tubulin/FtsZ_GTPase_sf"/>
</dbReference>